<keyword evidence="1" id="KW-1133">Transmembrane helix</keyword>
<keyword evidence="2" id="KW-1185">Reference proteome</keyword>
<sequence>MSRTRMSVKSGCYPSCNLSLPRIGTVSILSRLDVCKSPAILTLSVMSDGRRSLNTFVAGNQQQEVRTIGNEYWPMHLRVSFSRVEQYDEHFVEACIETVRTGNISCFMNGFLPLESGATDCSTHKSDSNFPMVLLCIILATCFLMIGITVTISLVQSSYHLGSETSSSGVGSAPKSNSECNGFGASDLAKSNPLLTMLNMKNSQSYQPENQLKPPCNITHSTAFLQSFKQ</sequence>
<proteinExistence type="predicted"/>
<evidence type="ECO:0000313" key="2">
    <source>
        <dbReference type="Proteomes" id="UP000887574"/>
    </source>
</evidence>
<dbReference type="Proteomes" id="UP000887574">
    <property type="component" value="Unplaced"/>
</dbReference>
<reference evidence="3" key="1">
    <citation type="submission" date="2022-11" db="UniProtKB">
        <authorList>
            <consortium name="WormBaseParasite"/>
        </authorList>
    </citation>
    <scope>IDENTIFICATION</scope>
</reference>
<organism evidence="2 3">
    <name type="scientific">Ditylenchus dipsaci</name>
    <dbReference type="NCBI Taxonomy" id="166011"/>
    <lineage>
        <taxon>Eukaryota</taxon>
        <taxon>Metazoa</taxon>
        <taxon>Ecdysozoa</taxon>
        <taxon>Nematoda</taxon>
        <taxon>Chromadorea</taxon>
        <taxon>Rhabditida</taxon>
        <taxon>Tylenchina</taxon>
        <taxon>Tylenchomorpha</taxon>
        <taxon>Sphaerularioidea</taxon>
        <taxon>Anguinidae</taxon>
        <taxon>Anguininae</taxon>
        <taxon>Ditylenchus</taxon>
    </lineage>
</organism>
<keyword evidence="1" id="KW-0472">Membrane</keyword>
<evidence type="ECO:0000256" key="1">
    <source>
        <dbReference type="SAM" id="Phobius"/>
    </source>
</evidence>
<name>A0A915EMR9_9BILA</name>
<feature type="transmembrane region" description="Helical" evidence="1">
    <location>
        <begin position="132"/>
        <end position="155"/>
    </location>
</feature>
<dbReference type="WBParaSite" id="jg8477">
    <property type="protein sequence ID" value="jg8477"/>
    <property type="gene ID" value="jg8477"/>
</dbReference>
<protein>
    <submittedName>
        <fullName evidence="3">Uncharacterized protein</fullName>
    </submittedName>
</protein>
<keyword evidence="1" id="KW-0812">Transmembrane</keyword>
<evidence type="ECO:0000313" key="3">
    <source>
        <dbReference type="WBParaSite" id="jg8477"/>
    </source>
</evidence>
<dbReference type="AlphaFoldDB" id="A0A915EMR9"/>
<accession>A0A915EMR9</accession>